<evidence type="ECO:0000313" key="1">
    <source>
        <dbReference type="EMBL" id="ETO11647.1"/>
    </source>
</evidence>
<proteinExistence type="predicted"/>
<reference evidence="1 2" key="1">
    <citation type="journal article" date="2013" name="Curr. Biol.">
        <title>The Genome of the Foraminiferan Reticulomyxa filosa.</title>
        <authorList>
            <person name="Glockner G."/>
            <person name="Hulsmann N."/>
            <person name="Schleicher M."/>
            <person name="Noegel A.A."/>
            <person name="Eichinger L."/>
            <person name="Gallinger C."/>
            <person name="Pawlowski J."/>
            <person name="Sierra R."/>
            <person name="Euteneuer U."/>
            <person name="Pillet L."/>
            <person name="Moustafa A."/>
            <person name="Platzer M."/>
            <person name="Groth M."/>
            <person name="Szafranski K."/>
            <person name="Schliwa M."/>
        </authorList>
    </citation>
    <scope>NUCLEOTIDE SEQUENCE [LARGE SCALE GENOMIC DNA]</scope>
</reference>
<sequence>MNVENSIEKKCNKGWDLSSFLTFRIFLLFEICIGLRQEGTNQMRLPRDTTFKQNASSINNLLGNAVYEWFRNQECKSFVFNKTDYNTVIDEEKNSNQSIMSGSASKIKGENTLNINAIQNEVFYSHDEPANQIYFQLYSNLTERDQFHQLYSIQISQTYSKCYRDKSRMG</sequence>
<protein>
    <submittedName>
        <fullName evidence="1">Uncharacterized protein</fullName>
    </submittedName>
</protein>
<keyword evidence="2" id="KW-1185">Reference proteome</keyword>
<gene>
    <name evidence="1" type="ORF">RFI_25729</name>
</gene>
<dbReference type="Proteomes" id="UP000023152">
    <property type="component" value="Unassembled WGS sequence"/>
</dbReference>
<accession>X6MDZ2</accession>
<dbReference type="EMBL" id="ASPP01022214">
    <property type="protein sequence ID" value="ETO11647.1"/>
    <property type="molecule type" value="Genomic_DNA"/>
</dbReference>
<dbReference type="AlphaFoldDB" id="X6MDZ2"/>
<organism evidence="1 2">
    <name type="scientific">Reticulomyxa filosa</name>
    <dbReference type="NCBI Taxonomy" id="46433"/>
    <lineage>
        <taxon>Eukaryota</taxon>
        <taxon>Sar</taxon>
        <taxon>Rhizaria</taxon>
        <taxon>Retaria</taxon>
        <taxon>Foraminifera</taxon>
        <taxon>Monothalamids</taxon>
        <taxon>Reticulomyxidae</taxon>
        <taxon>Reticulomyxa</taxon>
    </lineage>
</organism>
<name>X6MDZ2_RETFI</name>
<comment type="caution">
    <text evidence="1">The sequence shown here is derived from an EMBL/GenBank/DDBJ whole genome shotgun (WGS) entry which is preliminary data.</text>
</comment>
<evidence type="ECO:0000313" key="2">
    <source>
        <dbReference type="Proteomes" id="UP000023152"/>
    </source>
</evidence>